<evidence type="ECO:0000256" key="1">
    <source>
        <dbReference type="ARBA" id="ARBA00009518"/>
    </source>
</evidence>
<organism evidence="12">
    <name type="scientific">freshwater metagenome</name>
    <dbReference type="NCBI Taxonomy" id="449393"/>
    <lineage>
        <taxon>unclassified sequences</taxon>
        <taxon>metagenomes</taxon>
        <taxon>ecological metagenomes</taxon>
    </lineage>
</organism>
<keyword evidence="6" id="KW-0227">DNA damage</keyword>
<evidence type="ECO:0000256" key="4">
    <source>
        <dbReference type="ARBA" id="ARBA00022723"/>
    </source>
</evidence>
<dbReference type="AlphaFoldDB" id="A0A6J7KV20"/>
<dbReference type="GO" id="GO:0004520">
    <property type="term" value="F:DNA endonuclease activity"/>
    <property type="evidence" value="ECO:0007669"/>
    <property type="project" value="InterPro"/>
</dbReference>
<dbReference type="PANTHER" id="PTHR30194:SF3">
    <property type="entry name" value="CROSSOVER JUNCTION ENDODEOXYRIBONUCLEASE RUVC"/>
    <property type="match status" value="1"/>
</dbReference>
<evidence type="ECO:0000256" key="11">
    <source>
        <dbReference type="ARBA" id="ARBA00023204"/>
    </source>
</evidence>
<dbReference type="SUPFAM" id="SSF53098">
    <property type="entry name" value="Ribonuclease H-like"/>
    <property type="match status" value="1"/>
</dbReference>
<evidence type="ECO:0000256" key="2">
    <source>
        <dbReference type="ARBA" id="ARBA00022490"/>
    </source>
</evidence>
<sequence length="163" mass="16839">MIVLGIDPGLANTGYGVVQRRGSGMAALDGGVIATRSGVDLGERLDHIHRTVCALMDHHDPVALSMESLYFGKNTSSALAVGQARGVVLLAAAQRGIECIDYTPQQIKGAVCGSGAADKAQVQRMVQMLLRLAAPPSPDHAADALAAAICHANHAPLRAAVAR</sequence>
<dbReference type="GO" id="GO:0006310">
    <property type="term" value="P:DNA recombination"/>
    <property type="evidence" value="ECO:0007669"/>
    <property type="project" value="UniProtKB-KW"/>
</dbReference>
<keyword evidence="4" id="KW-0479">Metal-binding</keyword>
<keyword evidence="8" id="KW-0460">Magnesium</keyword>
<keyword evidence="9" id="KW-0238">DNA-binding</keyword>
<dbReference type="GO" id="GO:0046872">
    <property type="term" value="F:metal ion binding"/>
    <property type="evidence" value="ECO:0007669"/>
    <property type="project" value="UniProtKB-KW"/>
</dbReference>
<proteinExistence type="inferred from homology"/>
<dbReference type="InterPro" id="IPR002176">
    <property type="entry name" value="X-over_junc_endoDNase_RuvC"/>
</dbReference>
<evidence type="ECO:0000256" key="6">
    <source>
        <dbReference type="ARBA" id="ARBA00022763"/>
    </source>
</evidence>
<reference evidence="12" key="1">
    <citation type="submission" date="2020-05" db="EMBL/GenBank/DDBJ databases">
        <authorList>
            <person name="Chiriac C."/>
            <person name="Salcher M."/>
            <person name="Ghai R."/>
            <person name="Kavagutti S V."/>
        </authorList>
    </citation>
    <scope>NUCLEOTIDE SEQUENCE</scope>
</reference>
<evidence type="ECO:0000256" key="10">
    <source>
        <dbReference type="ARBA" id="ARBA00023172"/>
    </source>
</evidence>
<keyword evidence="2" id="KW-0963">Cytoplasm</keyword>
<keyword evidence="3" id="KW-0540">Nuclease</keyword>
<dbReference type="PRINTS" id="PR00696">
    <property type="entry name" value="RSOLVASERUVC"/>
</dbReference>
<dbReference type="EMBL" id="CAFBMK010000463">
    <property type="protein sequence ID" value="CAB4959746.1"/>
    <property type="molecule type" value="Genomic_DNA"/>
</dbReference>
<accession>A0A6J7KV20</accession>
<evidence type="ECO:0000256" key="3">
    <source>
        <dbReference type="ARBA" id="ARBA00022722"/>
    </source>
</evidence>
<dbReference type="NCBIfam" id="NF000711">
    <property type="entry name" value="PRK00039.2-1"/>
    <property type="match status" value="1"/>
</dbReference>
<dbReference type="GO" id="GO:0006281">
    <property type="term" value="P:DNA repair"/>
    <property type="evidence" value="ECO:0007669"/>
    <property type="project" value="UniProtKB-KW"/>
</dbReference>
<dbReference type="InterPro" id="IPR036397">
    <property type="entry name" value="RNaseH_sf"/>
</dbReference>
<dbReference type="Pfam" id="PF02075">
    <property type="entry name" value="RuvC"/>
    <property type="match status" value="1"/>
</dbReference>
<dbReference type="NCBIfam" id="TIGR00228">
    <property type="entry name" value="ruvC"/>
    <property type="match status" value="1"/>
</dbReference>
<name>A0A6J7KV20_9ZZZZ</name>
<evidence type="ECO:0000256" key="5">
    <source>
        <dbReference type="ARBA" id="ARBA00022759"/>
    </source>
</evidence>
<keyword evidence="7" id="KW-0378">Hydrolase</keyword>
<dbReference type="FunFam" id="3.30.420.10:FF:000002">
    <property type="entry name" value="Crossover junction endodeoxyribonuclease RuvC"/>
    <property type="match status" value="1"/>
</dbReference>
<dbReference type="GO" id="GO:0003677">
    <property type="term" value="F:DNA binding"/>
    <property type="evidence" value="ECO:0007669"/>
    <property type="project" value="UniProtKB-KW"/>
</dbReference>
<dbReference type="HAMAP" id="MF_00034">
    <property type="entry name" value="RuvC"/>
    <property type="match status" value="1"/>
</dbReference>
<evidence type="ECO:0000256" key="8">
    <source>
        <dbReference type="ARBA" id="ARBA00022842"/>
    </source>
</evidence>
<evidence type="ECO:0000256" key="9">
    <source>
        <dbReference type="ARBA" id="ARBA00023125"/>
    </source>
</evidence>
<gene>
    <name evidence="12" type="ORF">UFOPK3564_03983</name>
</gene>
<comment type="similarity">
    <text evidence="1">Belongs to the RuvC family.</text>
</comment>
<dbReference type="PANTHER" id="PTHR30194">
    <property type="entry name" value="CROSSOVER JUNCTION ENDODEOXYRIBONUCLEASE RUVC"/>
    <property type="match status" value="1"/>
</dbReference>
<dbReference type="GO" id="GO:0016787">
    <property type="term" value="F:hydrolase activity"/>
    <property type="evidence" value="ECO:0007669"/>
    <property type="project" value="UniProtKB-KW"/>
</dbReference>
<dbReference type="Gene3D" id="3.30.420.10">
    <property type="entry name" value="Ribonuclease H-like superfamily/Ribonuclease H"/>
    <property type="match status" value="1"/>
</dbReference>
<dbReference type="InterPro" id="IPR012337">
    <property type="entry name" value="RNaseH-like_sf"/>
</dbReference>
<evidence type="ECO:0000313" key="12">
    <source>
        <dbReference type="EMBL" id="CAB4959746.1"/>
    </source>
</evidence>
<protein>
    <submittedName>
        <fullName evidence="12">Unannotated protein</fullName>
    </submittedName>
</protein>
<dbReference type="CDD" id="cd16962">
    <property type="entry name" value="RuvC"/>
    <property type="match status" value="1"/>
</dbReference>
<evidence type="ECO:0000256" key="7">
    <source>
        <dbReference type="ARBA" id="ARBA00022801"/>
    </source>
</evidence>
<keyword evidence="11" id="KW-0234">DNA repair</keyword>
<keyword evidence="5" id="KW-0255">Endonuclease</keyword>
<keyword evidence="10" id="KW-0233">DNA recombination</keyword>